<keyword evidence="2" id="KW-0521">NADP</keyword>
<comment type="similarity">
    <text evidence="1">Belongs to the NmrA-type oxidoreductase family. Isoflavone reductase subfamily.</text>
</comment>
<keyword evidence="3" id="KW-0560">Oxidoreductase</keyword>
<evidence type="ECO:0000256" key="1">
    <source>
        <dbReference type="ARBA" id="ARBA00005725"/>
    </source>
</evidence>
<dbReference type="EMBL" id="MU004305">
    <property type="protein sequence ID" value="KAF2659614.1"/>
    <property type="molecule type" value="Genomic_DNA"/>
</dbReference>
<dbReference type="InterPro" id="IPR051609">
    <property type="entry name" value="NmrA/Isoflavone_reductase-like"/>
</dbReference>
<evidence type="ECO:0000313" key="6">
    <source>
        <dbReference type="Proteomes" id="UP000799324"/>
    </source>
</evidence>
<dbReference type="OrthoDB" id="419598at2759"/>
<dbReference type="InterPro" id="IPR016040">
    <property type="entry name" value="NAD(P)-bd_dom"/>
</dbReference>
<dbReference type="SUPFAM" id="SSF51735">
    <property type="entry name" value="NAD(P)-binding Rossmann-fold domains"/>
    <property type="match status" value="1"/>
</dbReference>
<dbReference type="Gene3D" id="3.40.50.720">
    <property type="entry name" value="NAD(P)-binding Rossmann-like Domain"/>
    <property type="match status" value="1"/>
</dbReference>
<accession>A0A6A6TM03</accession>
<gene>
    <name evidence="5" type="ORF">K491DRAFT_755158</name>
</gene>
<dbReference type="InterPro" id="IPR045312">
    <property type="entry name" value="PCBER-like"/>
</dbReference>
<dbReference type="PANTHER" id="PTHR47706">
    <property type="entry name" value="NMRA-LIKE FAMILY PROTEIN"/>
    <property type="match status" value="1"/>
</dbReference>
<keyword evidence="6" id="KW-1185">Reference proteome</keyword>
<organism evidence="5 6">
    <name type="scientific">Lophiostoma macrostomum CBS 122681</name>
    <dbReference type="NCBI Taxonomy" id="1314788"/>
    <lineage>
        <taxon>Eukaryota</taxon>
        <taxon>Fungi</taxon>
        <taxon>Dikarya</taxon>
        <taxon>Ascomycota</taxon>
        <taxon>Pezizomycotina</taxon>
        <taxon>Dothideomycetes</taxon>
        <taxon>Pleosporomycetidae</taxon>
        <taxon>Pleosporales</taxon>
        <taxon>Lophiostomataceae</taxon>
        <taxon>Lophiostoma</taxon>
    </lineage>
</organism>
<dbReference type="PANTHER" id="PTHR47706:SF7">
    <property type="entry name" value="CIPA-LIKE, PUTATIVE (AFU_ORTHOLOGUE AFUA_1G01630)-RELATED"/>
    <property type="match status" value="1"/>
</dbReference>
<sequence>MATSNYIKNVAIFGAGGRSGRPIAESLLATGNHTVTALTRASSTSSLPPGIIKKVVDYSDPTTLVAALRNQDALIITLSVTTHALHPILVAAAAEANVPWILPNEWGLDTANETLVRDIPPLAGNVAQREQIEGLGVSSWIGVSTGFWYEWSLGIAEAFGVDFEKGVVTFFDEGEARISVSTWPQVGRAVARLLSLPVRADDSGEVSLERFRNRLVYVSSFVVAQKDMFESALRVTGTKAEEWKVVHEPSHERYASGLVDFKTGSMLGFGKVLYTRGFFPDRLGDLSAKEINGVLGLEDETARIDEYTAIAIERQKNEPHFWGL</sequence>
<evidence type="ECO:0000313" key="5">
    <source>
        <dbReference type="EMBL" id="KAF2659614.1"/>
    </source>
</evidence>
<feature type="domain" description="NAD(P)-binding" evidence="4">
    <location>
        <begin position="14"/>
        <end position="99"/>
    </location>
</feature>
<name>A0A6A6TM03_9PLEO</name>
<dbReference type="AlphaFoldDB" id="A0A6A6TM03"/>
<evidence type="ECO:0000256" key="3">
    <source>
        <dbReference type="ARBA" id="ARBA00023002"/>
    </source>
</evidence>
<reference evidence="5" key="1">
    <citation type="journal article" date="2020" name="Stud. Mycol.">
        <title>101 Dothideomycetes genomes: a test case for predicting lifestyles and emergence of pathogens.</title>
        <authorList>
            <person name="Haridas S."/>
            <person name="Albert R."/>
            <person name="Binder M."/>
            <person name="Bloem J."/>
            <person name="Labutti K."/>
            <person name="Salamov A."/>
            <person name="Andreopoulos B."/>
            <person name="Baker S."/>
            <person name="Barry K."/>
            <person name="Bills G."/>
            <person name="Bluhm B."/>
            <person name="Cannon C."/>
            <person name="Castanera R."/>
            <person name="Culley D."/>
            <person name="Daum C."/>
            <person name="Ezra D."/>
            <person name="Gonzalez J."/>
            <person name="Henrissat B."/>
            <person name="Kuo A."/>
            <person name="Liang C."/>
            <person name="Lipzen A."/>
            <person name="Lutzoni F."/>
            <person name="Magnuson J."/>
            <person name="Mondo S."/>
            <person name="Nolan M."/>
            <person name="Ohm R."/>
            <person name="Pangilinan J."/>
            <person name="Park H.-J."/>
            <person name="Ramirez L."/>
            <person name="Alfaro M."/>
            <person name="Sun H."/>
            <person name="Tritt A."/>
            <person name="Yoshinaga Y."/>
            <person name="Zwiers L.-H."/>
            <person name="Turgeon B."/>
            <person name="Goodwin S."/>
            <person name="Spatafora J."/>
            <person name="Crous P."/>
            <person name="Grigoriev I."/>
        </authorList>
    </citation>
    <scope>NUCLEOTIDE SEQUENCE</scope>
    <source>
        <strain evidence="5">CBS 122681</strain>
    </source>
</reference>
<dbReference type="InterPro" id="IPR036291">
    <property type="entry name" value="NAD(P)-bd_dom_sf"/>
</dbReference>
<dbReference type="Proteomes" id="UP000799324">
    <property type="component" value="Unassembled WGS sequence"/>
</dbReference>
<dbReference type="GO" id="GO:0016491">
    <property type="term" value="F:oxidoreductase activity"/>
    <property type="evidence" value="ECO:0007669"/>
    <property type="project" value="UniProtKB-KW"/>
</dbReference>
<evidence type="ECO:0000256" key="2">
    <source>
        <dbReference type="ARBA" id="ARBA00022857"/>
    </source>
</evidence>
<dbReference type="Pfam" id="PF13460">
    <property type="entry name" value="NAD_binding_10"/>
    <property type="match status" value="1"/>
</dbReference>
<evidence type="ECO:0000259" key="4">
    <source>
        <dbReference type="Pfam" id="PF13460"/>
    </source>
</evidence>
<protein>
    <submittedName>
        <fullName evidence="5">NAD(P)-binding protein</fullName>
    </submittedName>
</protein>
<proteinExistence type="inferred from homology"/>
<dbReference type="CDD" id="cd05259">
    <property type="entry name" value="PCBER_SDR_a"/>
    <property type="match status" value="1"/>
</dbReference>